<sequence>MTDASPLQTPTCSCTARYHRLQQPARRAVQQPRASCRLAQSLEQEEEQKCRPMSRSRGHWLRHWADSERDVHLDDSSLLCPHGDLDLTSIPDAKHM</sequence>
<proteinExistence type="predicted"/>
<keyword evidence="2" id="KW-1185">Reference proteome</keyword>
<comment type="caution">
    <text evidence="1">The sequence shown here is derived from an EMBL/GenBank/DDBJ whole genome shotgun (WGS) entry which is preliminary data.</text>
</comment>
<evidence type="ECO:0000313" key="2">
    <source>
        <dbReference type="Proteomes" id="UP001465755"/>
    </source>
</evidence>
<protein>
    <submittedName>
        <fullName evidence="1">Uncharacterized protein</fullName>
    </submittedName>
</protein>
<name>A0AAW1NX41_9CHLO</name>
<dbReference type="AlphaFoldDB" id="A0AAW1NX41"/>
<gene>
    <name evidence="1" type="ORF">WJX73_001849</name>
</gene>
<dbReference type="Proteomes" id="UP001465755">
    <property type="component" value="Unassembled WGS sequence"/>
</dbReference>
<reference evidence="1 2" key="1">
    <citation type="journal article" date="2024" name="Nat. Commun.">
        <title>Phylogenomics reveals the evolutionary origins of lichenization in chlorophyte algae.</title>
        <authorList>
            <person name="Puginier C."/>
            <person name="Libourel C."/>
            <person name="Otte J."/>
            <person name="Skaloud P."/>
            <person name="Haon M."/>
            <person name="Grisel S."/>
            <person name="Petersen M."/>
            <person name="Berrin J.G."/>
            <person name="Delaux P.M."/>
            <person name="Dal Grande F."/>
            <person name="Keller J."/>
        </authorList>
    </citation>
    <scope>NUCLEOTIDE SEQUENCE [LARGE SCALE GENOMIC DNA]</scope>
    <source>
        <strain evidence="1 2">SAG 2036</strain>
    </source>
</reference>
<dbReference type="EMBL" id="JALJOQ010000103">
    <property type="protein sequence ID" value="KAK9797818.1"/>
    <property type="molecule type" value="Genomic_DNA"/>
</dbReference>
<accession>A0AAW1NX41</accession>
<organism evidence="1 2">
    <name type="scientific">Symbiochloris irregularis</name>
    <dbReference type="NCBI Taxonomy" id="706552"/>
    <lineage>
        <taxon>Eukaryota</taxon>
        <taxon>Viridiplantae</taxon>
        <taxon>Chlorophyta</taxon>
        <taxon>core chlorophytes</taxon>
        <taxon>Trebouxiophyceae</taxon>
        <taxon>Trebouxiales</taxon>
        <taxon>Trebouxiaceae</taxon>
        <taxon>Symbiochloris</taxon>
    </lineage>
</organism>
<evidence type="ECO:0000313" key="1">
    <source>
        <dbReference type="EMBL" id="KAK9797818.1"/>
    </source>
</evidence>